<dbReference type="EMBL" id="LFIV01000012">
    <property type="protein sequence ID" value="KZL76846.1"/>
    <property type="molecule type" value="Genomic_DNA"/>
</dbReference>
<sequence length="484" mass="53260">MEPSSETLDFVSSIEISQPSRVATSRVQARCFTAVRINSHAESLRQFEQVFADSGIRHLVKTIRYDVLLPSISDKRLQNKFQCTREAAANTAAFTHAVLALFTSLSSWQKTDSQEDEGIRLFLTATSPSEDIELRSGRVTIKSDRNFYRYLDIDAKLLPSGRLPSVAIHPAAVCEMTTALPSLQHASWEFYMPKRHLSRVRQEFRAALAQTLLEPSFTSLATLEIMLSDCDPENELAHPEKYVGDGGEDDLSRGLARISGLPTVASITLRGKWILSPRAFPSQGFGPKLSFYFVEVSLVTPDGKWLFDDANPDFEESDVEDMTTSDEEDGEDDPADVDSEDSDAADSFPRSLATASLDRPSKQVRGVPSPETFTPLVASFAKAVAGAEVLRRAEMHIHGVLAMVDVGYIGFGEEERSAFLNWPASARRAMKGGPVEKATWYLDASGEVSAVQWKIPTQIRSAMEDGVGEGNIKASTPEGKIDIE</sequence>
<evidence type="ECO:0000313" key="3">
    <source>
        <dbReference type="Proteomes" id="UP000076552"/>
    </source>
</evidence>
<reference evidence="2 3" key="1">
    <citation type="submission" date="2015-06" db="EMBL/GenBank/DDBJ databases">
        <title>Survival trade-offs in plant roots during colonization by closely related pathogenic and mutualistic fungi.</title>
        <authorList>
            <person name="Hacquard S."/>
            <person name="Kracher B."/>
            <person name="Hiruma K."/>
            <person name="Weinman A."/>
            <person name="Muench P."/>
            <person name="Garrido Oter R."/>
            <person name="Ver Loren van Themaat E."/>
            <person name="Dallerey J.-F."/>
            <person name="Damm U."/>
            <person name="Henrissat B."/>
            <person name="Lespinet O."/>
            <person name="Thon M."/>
            <person name="Kemen E."/>
            <person name="McHardy A.C."/>
            <person name="Schulze-Lefert P."/>
            <person name="O'Connell R.J."/>
        </authorList>
    </citation>
    <scope>NUCLEOTIDE SEQUENCE [LARGE SCALE GENOMIC DNA]</scope>
    <source>
        <strain evidence="2 3">0861</strain>
    </source>
</reference>
<accession>A0A166XQW8</accession>
<evidence type="ECO:0000313" key="2">
    <source>
        <dbReference type="EMBL" id="KZL76846.1"/>
    </source>
</evidence>
<keyword evidence="3" id="KW-1185">Reference proteome</keyword>
<dbReference type="STRING" id="708197.A0A166XQW8"/>
<name>A0A166XQW8_9PEZI</name>
<feature type="region of interest" description="Disordered" evidence="1">
    <location>
        <begin position="309"/>
        <end position="348"/>
    </location>
</feature>
<proteinExistence type="predicted"/>
<feature type="compositionally biased region" description="Acidic residues" evidence="1">
    <location>
        <begin position="310"/>
        <end position="344"/>
    </location>
</feature>
<gene>
    <name evidence="2" type="ORF">CT0861_03347</name>
</gene>
<protein>
    <submittedName>
        <fullName evidence="2">Uncharacterized protein</fullName>
    </submittedName>
</protein>
<comment type="caution">
    <text evidence="2">The sequence shown here is derived from an EMBL/GenBank/DDBJ whole genome shotgun (WGS) entry which is preliminary data.</text>
</comment>
<organism evidence="2 3">
    <name type="scientific">Colletotrichum tofieldiae</name>
    <dbReference type="NCBI Taxonomy" id="708197"/>
    <lineage>
        <taxon>Eukaryota</taxon>
        <taxon>Fungi</taxon>
        <taxon>Dikarya</taxon>
        <taxon>Ascomycota</taxon>
        <taxon>Pezizomycotina</taxon>
        <taxon>Sordariomycetes</taxon>
        <taxon>Hypocreomycetidae</taxon>
        <taxon>Glomerellales</taxon>
        <taxon>Glomerellaceae</taxon>
        <taxon>Colletotrichum</taxon>
        <taxon>Colletotrichum spaethianum species complex</taxon>
    </lineage>
</organism>
<evidence type="ECO:0000256" key="1">
    <source>
        <dbReference type="SAM" id="MobiDB-lite"/>
    </source>
</evidence>
<dbReference type="Proteomes" id="UP000076552">
    <property type="component" value="Unassembled WGS sequence"/>
</dbReference>
<dbReference type="AlphaFoldDB" id="A0A166XQW8"/>